<name>A0A532V736_UNCT6</name>
<proteinExistence type="predicted"/>
<accession>A0A532V736</accession>
<evidence type="ECO:0000313" key="3">
    <source>
        <dbReference type="Proteomes" id="UP000317778"/>
    </source>
</evidence>
<evidence type="ECO:0000256" key="1">
    <source>
        <dbReference type="SAM" id="MobiDB-lite"/>
    </source>
</evidence>
<feature type="region of interest" description="Disordered" evidence="1">
    <location>
        <begin position="1"/>
        <end position="23"/>
    </location>
</feature>
<dbReference type="EMBL" id="NJBO01000007">
    <property type="protein sequence ID" value="TKJ43011.1"/>
    <property type="molecule type" value="Genomic_DNA"/>
</dbReference>
<reference evidence="2 3" key="1">
    <citation type="submission" date="2017-06" db="EMBL/GenBank/DDBJ databases">
        <title>Novel microbial phyla capable of carbon fixation and sulfur reduction in deep-sea sediments.</title>
        <authorList>
            <person name="Huang J."/>
            <person name="Baker B."/>
            <person name="Wang Y."/>
        </authorList>
    </citation>
    <scope>NUCLEOTIDE SEQUENCE [LARGE SCALE GENOMIC DNA]</scope>
    <source>
        <strain evidence="2">B3_TA06</strain>
    </source>
</reference>
<protein>
    <submittedName>
        <fullName evidence="2">Uncharacterized protein</fullName>
    </submittedName>
</protein>
<organism evidence="2 3">
    <name type="scientific">candidate division TA06 bacterium B3_TA06</name>
    <dbReference type="NCBI Taxonomy" id="2012487"/>
    <lineage>
        <taxon>Bacteria</taxon>
        <taxon>Bacteria division TA06</taxon>
    </lineage>
</organism>
<gene>
    <name evidence="2" type="ORF">CEE36_05870</name>
</gene>
<sequence>MESRSKPKPERGSEHYPSPERMREIEEVFRKMELDTEEKRREMSSKGYVCEPEEPSKKCWVTSLSDSSNLDVFKRQ</sequence>
<evidence type="ECO:0000313" key="2">
    <source>
        <dbReference type="EMBL" id="TKJ43011.1"/>
    </source>
</evidence>
<comment type="caution">
    <text evidence="2">The sequence shown here is derived from an EMBL/GenBank/DDBJ whole genome shotgun (WGS) entry which is preliminary data.</text>
</comment>
<dbReference type="AlphaFoldDB" id="A0A532V736"/>
<dbReference type="Proteomes" id="UP000317778">
    <property type="component" value="Unassembled WGS sequence"/>
</dbReference>